<evidence type="ECO:0000256" key="1">
    <source>
        <dbReference type="SAM" id="SignalP"/>
    </source>
</evidence>
<organism evidence="2 3">
    <name type="scientific">Amphiplicatus metriothermophilus</name>
    <dbReference type="NCBI Taxonomy" id="1519374"/>
    <lineage>
        <taxon>Bacteria</taxon>
        <taxon>Pseudomonadati</taxon>
        <taxon>Pseudomonadota</taxon>
        <taxon>Alphaproteobacteria</taxon>
        <taxon>Parvularculales</taxon>
        <taxon>Parvularculaceae</taxon>
        <taxon>Amphiplicatus</taxon>
    </lineage>
</organism>
<evidence type="ECO:0000313" key="2">
    <source>
        <dbReference type="EMBL" id="SNT72024.1"/>
    </source>
</evidence>
<sequence length="588" mass="65950">MVRASIIPSLALALVFVVLQPAFAAPSDALAALFDDYWAHEMAENPFAATAAGVEGYDDKVPAVAPEDHARRADAARAFMARLEAIDLSAVSESERMSAEILRFILKHDIALSKFRMWRIPFLADTGFHSDIGYAVRATPFRTEKDYENYLARLRALPGYLDQNVENMRIGLAEGFAQPKEILPYILPSFEAQATAQAEDHPLYRPFASIPESIGRRKRAALAREGKAVLENHVIPAYARVLAFMKEEYLPNAPEKIGARNLPDGEAYYAALVRYYTTRDDATAEEIHQIGLKEVARIRKEMEAAIAESGFEGSFEEFQEFLRTDEQFYADAPEALLKEAAWIAKTIDGRLPGFFGKLPRQPYSVEPVPAEIAPNYTTGRYVSAPADAPRGGAYWVNTYALDKRPLYELPALTLHEAVPGHHLQNALALEIENAPEFRKQFYPHAFGEGWGLYSEKLGVEMGIYQTPYDHFGRLSYEMWRACRLVIDTGVHAKGWSRRQAIDYLAANTALSLHNVQTEVDRYIAWPGQALAYKMGELTIWELRRKAEAELGDRFDIRAFHDAVLTEGGLPLDLLAARVDAYIARTKGR</sequence>
<reference evidence="2 3" key="1">
    <citation type="submission" date="2017-07" db="EMBL/GenBank/DDBJ databases">
        <authorList>
            <person name="Sun Z.S."/>
            <person name="Albrecht U."/>
            <person name="Echele G."/>
            <person name="Lee C.C."/>
        </authorList>
    </citation>
    <scope>NUCLEOTIDE SEQUENCE [LARGE SCALE GENOMIC DNA]</scope>
    <source>
        <strain evidence="2 3">CGMCC 1.12710</strain>
    </source>
</reference>
<feature type="chain" id="PRO_5013031894" evidence="1">
    <location>
        <begin position="25"/>
        <end position="588"/>
    </location>
</feature>
<accession>A0A239PP03</accession>
<dbReference type="AlphaFoldDB" id="A0A239PP03"/>
<protein>
    <submittedName>
        <fullName evidence="2">Uncharacterized conserved protein, DUF885 familyt</fullName>
    </submittedName>
</protein>
<dbReference type="PANTHER" id="PTHR33361">
    <property type="entry name" value="GLR0591 PROTEIN"/>
    <property type="match status" value="1"/>
</dbReference>
<keyword evidence="1" id="KW-0732">Signal</keyword>
<dbReference type="EMBL" id="FZQA01000002">
    <property type="protein sequence ID" value="SNT72024.1"/>
    <property type="molecule type" value="Genomic_DNA"/>
</dbReference>
<dbReference type="OrthoDB" id="9763405at2"/>
<dbReference type="PANTHER" id="PTHR33361:SF2">
    <property type="entry name" value="DUF885 DOMAIN-CONTAINING PROTEIN"/>
    <property type="match status" value="1"/>
</dbReference>
<dbReference type="Proteomes" id="UP000198346">
    <property type="component" value="Unassembled WGS sequence"/>
</dbReference>
<name>A0A239PP03_9PROT</name>
<dbReference type="RefSeq" id="WP_089411993.1">
    <property type="nucleotide sequence ID" value="NZ_FZQA01000002.1"/>
</dbReference>
<dbReference type="Pfam" id="PF05960">
    <property type="entry name" value="DUF885"/>
    <property type="match status" value="1"/>
</dbReference>
<proteinExistence type="predicted"/>
<keyword evidence="3" id="KW-1185">Reference proteome</keyword>
<gene>
    <name evidence="2" type="ORF">SAMN06297382_1049</name>
</gene>
<feature type="signal peptide" evidence="1">
    <location>
        <begin position="1"/>
        <end position="24"/>
    </location>
</feature>
<dbReference type="InterPro" id="IPR010281">
    <property type="entry name" value="DUF885"/>
</dbReference>
<evidence type="ECO:0000313" key="3">
    <source>
        <dbReference type="Proteomes" id="UP000198346"/>
    </source>
</evidence>